<evidence type="ECO:0000256" key="1">
    <source>
        <dbReference type="ARBA" id="ARBA00022729"/>
    </source>
</evidence>
<dbReference type="EMBL" id="FTNR01000005">
    <property type="protein sequence ID" value="SIR93186.1"/>
    <property type="molecule type" value="Genomic_DNA"/>
</dbReference>
<dbReference type="PROSITE" id="PS51318">
    <property type="entry name" value="TAT"/>
    <property type="match status" value="1"/>
</dbReference>
<evidence type="ECO:0000313" key="4">
    <source>
        <dbReference type="Proteomes" id="UP000185936"/>
    </source>
</evidence>
<dbReference type="InterPro" id="IPR028081">
    <property type="entry name" value="Leu-bd"/>
</dbReference>
<dbReference type="Proteomes" id="UP000185936">
    <property type="component" value="Unassembled WGS sequence"/>
</dbReference>
<name>A0A1N7EYM0_9EURY</name>
<dbReference type="InterPro" id="IPR051010">
    <property type="entry name" value="BCAA_transport"/>
</dbReference>
<feature type="domain" description="Leucine-binding protein" evidence="2">
    <location>
        <begin position="55"/>
        <end position="396"/>
    </location>
</feature>
<sequence length="448" mass="48608">MDGETERMNDSRLSRRTYLKGAAAVAGTGATAGCALLNEDLGQDSIEGIPDEPFRIVQLLFESGPAAFYGEQAKNATDMLVDQINAEGGLLGEREIEIVDRLDEGAGLDSLISEVQAIAQEGEVDMLFSIISSAHSLGVAPAANDQQMPFLVTMPGTYQLFEENPEMDYVVRTAGSNAAGAIGAVRMVEQMDNVETVVTIDPDYAWGHDHQEMFTTALENVRPDIDVVESRYPDLGETDYSAHVSAIAGEEPDLLFSSLWGGDTATFVSQGVDGGLFEQVGEALLVGDTGAPLLRELGGDMPENVWLGGRAGYQPTYRYEGDEAHQEFVDDYYERYDQLPGWGAYHDWAGLKTLQEGVERAVSIIGDWPTGEQLMAAMNDISVEMPHGQHTMRGPQAAAPAVFGRPTDDHDFPVDHMLTSDFEFISATEVNPPTGVATMEWVDDIEPV</sequence>
<dbReference type="Pfam" id="PF13458">
    <property type="entry name" value="Peripla_BP_6"/>
    <property type="match status" value="1"/>
</dbReference>
<dbReference type="AlphaFoldDB" id="A0A1N7EYM0"/>
<accession>A0A1N7EYM0</accession>
<dbReference type="PROSITE" id="PS51257">
    <property type="entry name" value="PROKAR_LIPOPROTEIN"/>
    <property type="match status" value="1"/>
</dbReference>
<protein>
    <submittedName>
        <fullName evidence="3">Amino acid/amide ABC transporter substrate-binding protein, HAAT family</fullName>
    </submittedName>
</protein>
<keyword evidence="4" id="KW-1185">Reference proteome</keyword>
<proteinExistence type="predicted"/>
<dbReference type="PANTHER" id="PTHR30483">
    <property type="entry name" value="LEUCINE-SPECIFIC-BINDING PROTEIN"/>
    <property type="match status" value="1"/>
</dbReference>
<keyword evidence="1" id="KW-0732">Signal</keyword>
<dbReference type="PANTHER" id="PTHR30483:SF37">
    <property type="entry name" value="ABC TRANSPORTER SUBSTRATE-BINDING PROTEIN"/>
    <property type="match status" value="1"/>
</dbReference>
<dbReference type="RefSeq" id="WP_235847786.1">
    <property type="nucleotide sequence ID" value="NZ_FTNR01000005.1"/>
</dbReference>
<dbReference type="SUPFAM" id="SSF53822">
    <property type="entry name" value="Periplasmic binding protein-like I"/>
    <property type="match status" value="1"/>
</dbReference>
<evidence type="ECO:0000259" key="2">
    <source>
        <dbReference type="Pfam" id="PF13458"/>
    </source>
</evidence>
<evidence type="ECO:0000313" key="3">
    <source>
        <dbReference type="EMBL" id="SIR93186.1"/>
    </source>
</evidence>
<reference evidence="4" key="1">
    <citation type="submission" date="2017-01" db="EMBL/GenBank/DDBJ databases">
        <authorList>
            <person name="Varghese N."/>
            <person name="Submissions S."/>
        </authorList>
    </citation>
    <scope>NUCLEOTIDE SEQUENCE [LARGE SCALE GENOMIC DNA]</scope>
    <source>
        <strain evidence="4">type strain: HArc-</strain>
    </source>
</reference>
<dbReference type="InterPro" id="IPR006311">
    <property type="entry name" value="TAT_signal"/>
</dbReference>
<organism evidence="3 4">
    <name type="scientific">Natronorubrum thiooxidans</name>
    <dbReference type="NCBI Taxonomy" id="308853"/>
    <lineage>
        <taxon>Archaea</taxon>
        <taxon>Methanobacteriati</taxon>
        <taxon>Methanobacteriota</taxon>
        <taxon>Stenosarchaea group</taxon>
        <taxon>Halobacteria</taxon>
        <taxon>Halobacteriales</taxon>
        <taxon>Natrialbaceae</taxon>
        <taxon>Natronorubrum</taxon>
    </lineage>
</organism>
<dbReference type="STRING" id="308853.SAMN05421752_105183"/>
<dbReference type="Gene3D" id="3.40.50.2300">
    <property type="match status" value="2"/>
</dbReference>
<gene>
    <name evidence="3" type="ORF">SAMN05421752_105183</name>
</gene>
<dbReference type="CDD" id="cd06330">
    <property type="entry name" value="PBP1_As_SBP-like"/>
    <property type="match status" value="1"/>
</dbReference>
<dbReference type="InterPro" id="IPR028082">
    <property type="entry name" value="Peripla_BP_I"/>
</dbReference>